<gene>
    <name evidence="1" type="ORF">MENT_LOCUS41276</name>
</gene>
<dbReference type="EMBL" id="CAJEWN010000703">
    <property type="protein sequence ID" value="CAD2188616.1"/>
    <property type="molecule type" value="Genomic_DNA"/>
</dbReference>
<evidence type="ECO:0000313" key="1">
    <source>
        <dbReference type="EMBL" id="CAD2188616.1"/>
    </source>
</evidence>
<protein>
    <submittedName>
        <fullName evidence="1">Uncharacterized protein</fullName>
    </submittedName>
</protein>
<evidence type="ECO:0000313" key="2">
    <source>
        <dbReference type="Proteomes" id="UP000580250"/>
    </source>
</evidence>
<dbReference type="Proteomes" id="UP000580250">
    <property type="component" value="Unassembled WGS sequence"/>
</dbReference>
<proteinExistence type="predicted"/>
<sequence length="52" mass="6154">MKSVMVGLEEPLPDDKRASKIWYLYDGYLFCCRTSKRIFTTLNGQMETQYLI</sequence>
<comment type="caution">
    <text evidence="1">The sequence shown here is derived from an EMBL/GenBank/DDBJ whole genome shotgun (WGS) entry which is preliminary data.</text>
</comment>
<organism evidence="1 2">
    <name type="scientific">Meloidogyne enterolobii</name>
    <name type="common">Root-knot nematode worm</name>
    <name type="synonym">Meloidogyne mayaguensis</name>
    <dbReference type="NCBI Taxonomy" id="390850"/>
    <lineage>
        <taxon>Eukaryota</taxon>
        <taxon>Metazoa</taxon>
        <taxon>Ecdysozoa</taxon>
        <taxon>Nematoda</taxon>
        <taxon>Chromadorea</taxon>
        <taxon>Rhabditida</taxon>
        <taxon>Tylenchina</taxon>
        <taxon>Tylenchomorpha</taxon>
        <taxon>Tylenchoidea</taxon>
        <taxon>Meloidogynidae</taxon>
        <taxon>Meloidogyninae</taxon>
        <taxon>Meloidogyne</taxon>
    </lineage>
</organism>
<dbReference type="AlphaFoldDB" id="A0A6V7WNW4"/>
<name>A0A6V7WNW4_MELEN</name>
<accession>A0A6V7WNW4</accession>
<reference evidence="1 2" key="1">
    <citation type="submission" date="2020-08" db="EMBL/GenBank/DDBJ databases">
        <authorList>
            <person name="Koutsovoulos G."/>
            <person name="Danchin GJ E."/>
        </authorList>
    </citation>
    <scope>NUCLEOTIDE SEQUENCE [LARGE SCALE GENOMIC DNA]</scope>
</reference>